<dbReference type="Gene3D" id="1.10.10.10">
    <property type="entry name" value="Winged helix-like DNA-binding domain superfamily/Winged helix DNA-binding domain"/>
    <property type="match status" value="1"/>
</dbReference>
<evidence type="ECO:0000256" key="2">
    <source>
        <dbReference type="ARBA" id="ARBA00023125"/>
    </source>
</evidence>
<gene>
    <name evidence="5" type="ORF">GCM10011396_04580</name>
</gene>
<comment type="caution">
    <text evidence="5">The sequence shown here is derived from an EMBL/GenBank/DDBJ whole genome shotgun (WGS) entry which is preliminary data.</text>
</comment>
<dbReference type="PROSITE" id="PS51118">
    <property type="entry name" value="HTH_HXLR"/>
    <property type="match status" value="1"/>
</dbReference>
<evidence type="ECO:0000256" key="1">
    <source>
        <dbReference type="ARBA" id="ARBA00023015"/>
    </source>
</evidence>
<dbReference type="EMBL" id="BMED01000001">
    <property type="protein sequence ID" value="GGC60728.1"/>
    <property type="molecule type" value="Genomic_DNA"/>
</dbReference>
<evidence type="ECO:0000259" key="4">
    <source>
        <dbReference type="PROSITE" id="PS51118"/>
    </source>
</evidence>
<evidence type="ECO:0000256" key="3">
    <source>
        <dbReference type="ARBA" id="ARBA00023163"/>
    </source>
</evidence>
<evidence type="ECO:0000313" key="5">
    <source>
        <dbReference type="EMBL" id="GGC60728.1"/>
    </source>
</evidence>
<keyword evidence="6" id="KW-1185">Reference proteome</keyword>
<dbReference type="InterPro" id="IPR002577">
    <property type="entry name" value="HTH_HxlR"/>
</dbReference>
<keyword evidence="2" id="KW-0238">DNA-binding</keyword>
<dbReference type="AlphaFoldDB" id="A0A916U6A9"/>
<keyword evidence="3" id="KW-0804">Transcription</keyword>
<dbReference type="RefSeq" id="WP_188564362.1">
    <property type="nucleotide sequence ID" value="NZ_BMED01000001.1"/>
</dbReference>
<reference evidence="5" key="2">
    <citation type="submission" date="2020-09" db="EMBL/GenBank/DDBJ databases">
        <authorList>
            <person name="Sun Q."/>
            <person name="Zhou Y."/>
        </authorList>
    </citation>
    <scope>NUCLEOTIDE SEQUENCE</scope>
    <source>
        <strain evidence="5">CGMCC 1.10998</strain>
    </source>
</reference>
<evidence type="ECO:0000313" key="6">
    <source>
        <dbReference type="Proteomes" id="UP000637423"/>
    </source>
</evidence>
<dbReference type="GO" id="GO:0003677">
    <property type="term" value="F:DNA binding"/>
    <property type="evidence" value="ECO:0007669"/>
    <property type="project" value="UniProtKB-KW"/>
</dbReference>
<dbReference type="InterPro" id="IPR036388">
    <property type="entry name" value="WH-like_DNA-bd_sf"/>
</dbReference>
<feature type="domain" description="HTH hxlR-type" evidence="4">
    <location>
        <begin position="23"/>
        <end position="131"/>
    </location>
</feature>
<name>A0A916U6A9_9BURK</name>
<dbReference type="PANTHER" id="PTHR33204">
    <property type="entry name" value="TRANSCRIPTIONAL REGULATOR, MARR FAMILY"/>
    <property type="match status" value="1"/>
</dbReference>
<dbReference type="Pfam" id="PF01638">
    <property type="entry name" value="HxlR"/>
    <property type="match status" value="1"/>
</dbReference>
<dbReference type="SUPFAM" id="SSF46785">
    <property type="entry name" value="Winged helix' DNA-binding domain"/>
    <property type="match status" value="1"/>
</dbReference>
<protein>
    <recommendedName>
        <fullName evidence="4">HTH hxlR-type domain-containing protein</fullName>
    </recommendedName>
</protein>
<proteinExistence type="predicted"/>
<dbReference type="Proteomes" id="UP000637423">
    <property type="component" value="Unassembled WGS sequence"/>
</dbReference>
<organism evidence="5 6">
    <name type="scientific">Undibacterium terreum</name>
    <dbReference type="NCBI Taxonomy" id="1224302"/>
    <lineage>
        <taxon>Bacteria</taxon>
        <taxon>Pseudomonadati</taxon>
        <taxon>Pseudomonadota</taxon>
        <taxon>Betaproteobacteria</taxon>
        <taxon>Burkholderiales</taxon>
        <taxon>Oxalobacteraceae</taxon>
        <taxon>Undibacterium</taxon>
    </lineage>
</organism>
<dbReference type="InterPro" id="IPR036390">
    <property type="entry name" value="WH_DNA-bd_sf"/>
</dbReference>
<keyword evidence="1" id="KW-0805">Transcription regulation</keyword>
<reference evidence="5" key="1">
    <citation type="journal article" date="2014" name="Int. J. Syst. Evol. Microbiol.">
        <title>Complete genome sequence of Corynebacterium casei LMG S-19264T (=DSM 44701T), isolated from a smear-ripened cheese.</title>
        <authorList>
            <consortium name="US DOE Joint Genome Institute (JGI-PGF)"/>
            <person name="Walter F."/>
            <person name="Albersmeier A."/>
            <person name="Kalinowski J."/>
            <person name="Ruckert C."/>
        </authorList>
    </citation>
    <scope>NUCLEOTIDE SEQUENCE</scope>
    <source>
        <strain evidence="5">CGMCC 1.10998</strain>
    </source>
</reference>
<dbReference type="PANTHER" id="PTHR33204:SF39">
    <property type="entry name" value="TRANSCRIPTIONAL REGULATORY PROTEIN"/>
    <property type="match status" value="1"/>
</dbReference>
<accession>A0A916U6A9</accession>
<sequence length="159" mass="17798">MTHTNLKVTNGADTAGVIDYSSCESLDADGDLLAREIVSRVAETWSLWVLHVLHERGCLRFSKLMNEVSGISQKMLTKTVRQLERDGLLTRTMYMEVPPRVEYQITPMGTELLAAVNPVWNWIVGKLPEFRAARARHDALNTAEDKVQKISMGRVVSGS</sequence>